<keyword evidence="10" id="KW-1133">Transmembrane helix</keyword>
<keyword evidence="8" id="KW-0902">Two-component regulatory system</keyword>
<feature type="transmembrane region" description="Helical" evidence="10">
    <location>
        <begin position="137"/>
        <end position="157"/>
    </location>
</feature>
<keyword evidence="7" id="KW-0067">ATP-binding</keyword>
<evidence type="ECO:0000256" key="9">
    <source>
        <dbReference type="SAM" id="MobiDB-lite"/>
    </source>
</evidence>
<dbReference type="InterPro" id="IPR011712">
    <property type="entry name" value="Sig_transdc_His_kin_sub3_dim/P"/>
</dbReference>
<keyword evidence="5" id="KW-0547">Nucleotide-binding</keyword>
<evidence type="ECO:0000256" key="7">
    <source>
        <dbReference type="ARBA" id="ARBA00022840"/>
    </source>
</evidence>
<evidence type="ECO:0000256" key="10">
    <source>
        <dbReference type="SAM" id="Phobius"/>
    </source>
</evidence>
<accession>A0A2U1FHS5</accession>
<dbReference type="CDD" id="cd16917">
    <property type="entry name" value="HATPase_UhpB-NarQ-NarX-like"/>
    <property type="match status" value="1"/>
</dbReference>
<sequence>MRRSAASRRGPVSPLDVRRRPRRTPLDGGARAAAGLRSGRVPIARPTRVEALLALAVAALVAIAVLTDPGPASRVGLAAAFAVVLAGSLLLARQWPLPVLLTTSVALALYYVLDLPAMGLAAPVAPALYLAAERGRALAAAAIGAVLLAVSVTARLVEGDDLAVVLGAGLGSEAALVAAAVALGDAVRNRRSLRAEYARRAAAADEERRREAAAQVEAERVRIARELHDTLGHAMSVVAVQSAAAQEALDDGDGPAARTALAAIRTAGAGAMTELRATVGTLRRQAERGPAPGLDGLAALAERVTGGGLPVDLHVEGEVDGLPVVTGATAYRIVQEALTNTLRHAHAGRATVTVCADAAGLTLDVVDDGRGPAPGPAGARHGLRGMTERVELLGGALDAGTTRDGGYRVHAHLPVRRSRP</sequence>
<comment type="caution">
    <text evidence="13">The sequence shown here is derived from an EMBL/GenBank/DDBJ whole genome shotgun (WGS) entry which is preliminary data.</text>
</comment>
<dbReference type="GO" id="GO:0005524">
    <property type="term" value="F:ATP binding"/>
    <property type="evidence" value="ECO:0007669"/>
    <property type="project" value="UniProtKB-KW"/>
</dbReference>
<keyword evidence="4" id="KW-0808">Transferase</keyword>
<dbReference type="AlphaFoldDB" id="A0A2U1FHS5"/>
<dbReference type="GO" id="GO:0000155">
    <property type="term" value="F:phosphorelay sensor kinase activity"/>
    <property type="evidence" value="ECO:0007669"/>
    <property type="project" value="InterPro"/>
</dbReference>
<evidence type="ECO:0000256" key="3">
    <source>
        <dbReference type="ARBA" id="ARBA00022553"/>
    </source>
</evidence>
<keyword evidence="10" id="KW-0812">Transmembrane</keyword>
<dbReference type="GO" id="GO:0046983">
    <property type="term" value="F:protein dimerization activity"/>
    <property type="evidence" value="ECO:0007669"/>
    <property type="project" value="InterPro"/>
</dbReference>
<evidence type="ECO:0000256" key="1">
    <source>
        <dbReference type="ARBA" id="ARBA00000085"/>
    </source>
</evidence>
<dbReference type="InterPro" id="IPR036890">
    <property type="entry name" value="HATPase_C_sf"/>
</dbReference>
<reference evidence="13 14" key="1">
    <citation type="submission" date="2018-04" db="EMBL/GenBank/DDBJ databases">
        <title>Genomic Encyclopedia of Type Strains, Phase IV (KMG-IV): sequencing the most valuable type-strain genomes for metagenomic binning, comparative biology and taxonomic classification.</title>
        <authorList>
            <person name="Goeker M."/>
        </authorList>
    </citation>
    <scope>NUCLEOTIDE SEQUENCE [LARGE SCALE GENOMIC DNA]</scope>
    <source>
        <strain evidence="13 14">DSM 45771</strain>
    </source>
</reference>
<evidence type="ECO:0000256" key="6">
    <source>
        <dbReference type="ARBA" id="ARBA00022777"/>
    </source>
</evidence>
<dbReference type="EC" id="2.7.13.3" evidence="2"/>
<comment type="catalytic activity">
    <reaction evidence="1">
        <text>ATP + protein L-histidine = ADP + protein N-phospho-L-histidine.</text>
        <dbReference type="EC" id="2.7.13.3"/>
    </reaction>
</comment>
<evidence type="ECO:0000259" key="12">
    <source>
        <dbReference type="Pfam" id="PF07730"/>
    </source>
</evidence>
<dbReference type="InterPro" id="IPR003594">
    <property type="entry name" value="HATPase_dom"/>
</dbReference>
<organism evidence="13 14">
    <name type="scientific">Actinomycetospora cinnamomea</name>
    <dbReference type="NCBI Taxonomy" id="663609"/>
    <lineage>
        <taxon>Bacteria</taxon>
        <taxon>Bacillati</taxon>
        <taxon>Actinomycetota</taxon>
        <taxon>Actinomycetes</taxon>
        <taxon>Pseudonocardiales</taxon>
        <taxon>Pseudonocardiaceae</taxon>
        <taxon>Actinomycetospora</taxon>
    </lineage>
</organism>
<dbReference type="SUPFAM" id="SSF55874">
    <property type="entry name" value="ATPase domain of HSP90 chaperone/DNA topoisomerase II/histidine kinase"/>
    <property type="match status" value="1"/>
</dbReference>
<feature type="domain" description="Histidine kinase/HSP90-like ATPase" evidence="11">
    <location>
        <begin position="330"/>
        <end position="416"/>
    </location>
</feature>
<evidence type="ECO:0000256" key="8">
    <source>
        <dbReference type="ARBA" id="ARBA00023012"/>
    </source>
</evidence>
<dbReference type="Pfam" id="PF07730">
    <property type="entry name" value="HisKA_3"/>
    <property type="match status" value="1"/>
</dbReference>
<evidence type="ECO:0000256" key="4">
    <source>
        <dbReference type="ARBA" id="ARBA00022679"/>
    </source>
</evidence>
<dbReference type="Pfam" id="PF02518">
    <property type="entry name" value="HATPase_c"/>
    <property type="match status" value="1"/>
</dbReference>
<dbReference type="Gene3D" id="1.20.5.1930">
    <property type="match status" value="1"/>
</dbReference>
<feature type="region of interest" description="Disordered" evidence="9">
    <location>
        <begin position="1"/>
        <end position="31"/>
    </location>
</feature>
<feature type="transmembrane region" description="Helical" evidence="10">
    <location>
        <begin position="51"/>
        <end position="68"/>
    </location>
</feature>
<dbReference type="PANTHER" id="PTHR24421:SF10">
    <property type="entry name" value="NITRATE_NITRITE SENSOR PROTEIN NARQ"/>
    <property type="match status" value="1"/>
</dbReference>
<gene>
    <name evidence="13" type="ORF">C8D89_10355</name>
</gene>
<feature type="transmembrane region" description="Helical" evidence="10">
    <location>
        <begin position="75"/>
        <end position="95"/>
    </location>
</feature>
<dbReference type="Proteomes" id="UP000245639">
    <property type="component" value="Unassembled WGS sequence"/>
</dbReference>
<evidence type="ECO:0000256" key="2">
    <source>
        <dbReference type="ARBA" id="ARBA00012438"/>
    </source>
</evidence>
<dbReference type="EMBL" id="QEKW01000003">
    <property type="protein sequence ID" value="PVZ11725.1"/>
    <property type="molecule type" value="Genomic_DNA"/>
</dbReference>
<evidence type="ECO:0000313" key="14">
    <source>
        <dbReference type="Proteomes" id="UP000245639"/>
    </source>
</evidence>
<dbReference type="InterPro" id="IPR050482">
    <property type="entry name" value="Sensor_HK_TwoCompSys"/>
</dbReference>
<keyword evidence="14" id="KW-1185">Reference proteome</keyword>
<feature type="transmembrane region" description="Helical" evidence="10">
    <location>
        <begin position="107"/>
        <end position="130"/>
    </location>
</feature>
<feature type="domain" description="Signal transduction histidine kinase subgroup 3 dimerisation and phosphoacceptor" evidence="12">
    <location>
        <begin position="219"/>
        <end position="285"/>
    </location>
</feature>
<dbReference type="Gene3D" id="3.30.565.10">
    <property type="entry name" value="Histidine kinase-like ATPase, C-terminal domain"/>
    <property type="match status" value="1"/>
</dbReference>
<evidence type="ECO:0000313" key="13">
    <source>
        <dbReference type="EMBL" id="PVZ11725.1"/>
    </source>
</evidence>
<protein>
    <recommendedName>
        <fullName evidence="2">histidine kinase</fullName>
        <ecNumber evidence="2">2.7.13.3</ecNumber>
    </recommendedName>
</protein>
<dbReference type="GO" id="GO:0016020">
    <property type="term" value="C:membrane"/>
    <property type="evidence" value="ECO:0007669"/>
    <property type="project" value="InterPro"/>
</dbReference>
<dbReference type="PANTHER" id="PTHR24421">
    <property type="entry name" value="NITRATE/NITRITE SENSOR PROTEIN NARX-RELATED"/>
    <property type="match status" value="1"/>
</dbReference>
<name>A0A2U1FHS5_9PSEU</name>
<evidence type="ECO:0000259" key="11">
    <source>
        <dbReference type="Pfam" id="PF02518"/>
    </source>
</evidence>
<proteinExistence type="predicted"/>
<evidence type="ECO:0000256" key="5">
    <source>
        <dbReference type="ARBA" id="ARBA00022741"/>
    </source>
</evidence>
<keyword evidence="3" id="KW-0597">Phosphoprotein</keyword>
<feature type="transmembrane region" description="Helical" evidence="10">
    <location>
        <begin position="163"/>
        <end position="184"/>
    </location>
</feature>
<keyword evidence="10" id="KW-0472">Membrane</keyword>
<keyword evidence="6 13" id="KW-0418">Kinase</keyword>